<evidence type="ECO:0008006" key="2">
    <source>
        <dbReference type="Google" id="ProtNLM"/>
    </source>
</evidence>
<comment type="caution">
    <text evidence="1">The sequence shown here is derived from an EMBL/GenBank/DDBJ whole genome shotgun (WGS) entry which is preliminary data.</text>
</comment>
<gene>
    <name evidence="1" type="ORF">S01H1_30311</name>
</gene>
<protein>
    <recommendedName>
        <fullName evidence="2">4Fe-4S ferredoxin-type domain-containing protein</fullName>
    </recommendedName>
</protein>
<sequence length="45" mass="5170">MVHLLDLRLDYCNWCGECSEITPGVCPIDDGFMEHLKQIFEADVL</sequence>
<dbReference type="InterPro" id="IPR029039">
    <property type="entry name" value="Flavoprotein-like_sf"/>
</dbReference>
<organism evidence="1">
    <name type="scientific">marine sediment metagenome</name>
    <dbReference type="NCBI Taxonomy" id="412755"/>
    <lineage>
        <taxon>unclassified sequences</taxon>
        <taxon>metagenomes</taxon>
        <taxon>ecological metagenomes</taxon>
    </lineage>
</organism>
<dbReference type="AlphaFoldDB" id="X0U8L3"/>
<reference evidence="1" key="1">
    <citation type="journal article" date="2014" name="Front. Microbiol.">
        <title>High frequency of phylogenetically diverse reductive dehalogenase-homologous genes in deep subseafloor sedimentary metagenomes.</title>
        <authorList>
            <person name="Kawai M."/>
            <person name="Futagami T."/>
            <person name="Toyoda A."/>
            <person name="Takaki Y."/>
            <person name="Nishi S."/>
            <person name="Hori S."/>
            <person name="Arai W."/>
            <person name="Tsubouchi T."/>
            <person name="Morono Y."/>
            <person name="Uchiyama I."/>
            <person name="Ito T."/>
            <person name="Fujiyama A."/>
            <person name="Inagaki F."/>
            <person name="Takami H."/>
        </authorList>
    </citation>
    <scope>NUCLEOTIDE SEQUENCE</scope>
    <source>
        <strain evidence="1">Expedition CK06-06</strain>
    </source>
</reference>
<dbReference type="Gene3D" id="3.40.50.360">
    <property type="match status" value="1"/>
</dbReference>
<evidence type="ECO:0000313" key="1">
    <source>
        <dbReference type="EMBL" id="GAF96702.1"/>
    </source>
</evidence>
<feature type="non-terminal residue" evidence="1">
    <location>
        <position position="45"/>
    </location>
</feature>
<proteinExistence type="predicted"/>
<dbReference type="SUPFAM" id="SSF52218">
    <property type="entry name" value="Flavoproteins"/>
    <property type="match status" value="1"/>
</dbReference>
<accession>X0U8L3</accession>
<dbReference type="EMBL" id="BARS01018643">
    <property type="protein sequence ID" value="GAF96702.1"/>
    <property type="molecule type" value="Genomic_DNA"/>
</dbReference>
<name>X0U8L3_9ZZZZ</name>